<feature type="compositionally biased region" description="Polar residues" evidence="1">
    <location>
        <begin position="97"/>
        <end position="118"/>
    </location>
</feature>
<feature type="region of interest" description="Disordered" evidence="1">
    <location>
        <begin position="97"/>
        <end position="124"/>
    </location>
</feature>
<organism evidence="2 3">
    <name type="scientific">Folsomia candida</name>
    <name type="common">Springtail</name>
    <dbReference type="NCBI Taxonomy" id="158441"/>
    <lineage>
        <taxon>Eukaryota</taxon>
        <taxon>Metazoa</taxon>
        <taxon>Ecdysozoa</taxon>
        <taxon>Arthropoda</taxon>
        <taxon>Hexapoda</taxon>
        <taxon>Collembola</taxon>
        <taxon>Entomobryomorpha</taxon>
        <taxon>Isotomoidea</taxon>
        <taxon>Isotomidae</taxon>
        <taxon>Proisotominae</taxon>
        <taxon>Folsomia</taxon>
    </lineage>
</organism>
<evidence type="ECO:0000313" key="3">
    <source>
        <dbReference type="Proteomes" id="UP000198287"/>
    </source>
</evidence>
<feature type="compositionally biased region" description="Low complexity" evidence="1">
    <location>
        <begin position="370"/>
        <end position="379"/>
    </location>
</feature>
<evidence type="ECO:0000313" key="2">
    <source>
        <dbReference type="EMBL" id="OXA64891.1"/>
    </source>
</evidence>
<feature type="region of interest" description="Disordered" evidence="1">
    <location>
        <begin position="1"/>
        <end position="74"/>
    </location>
</feature>
<feature type="region of interest" description="Disordered" evidence="1">
    <location>
        <begin position="338"/>
        <end position="432"/>
    </location>
</feature>
<protein>
    <submittedName>
        <fullName evidence="2">Uncharacterized protein</fullName>
    </submittedName>
</protein>
<name>A0A226F6Q5_FOLCA</name>
<dbReference type="EMBL" id="LNIX01000001">
    <property type="protein sequence ID" value="OXA64891.1"/>
    <property type="molecule type" value="Genomic_DNA"/>
</dbReference>
<dbReference type="Proteomes" id="UP000198287">
    <property type="component" value="Unassembled WGS sequence"/>
</dbReference>
<feature type="region of interest" description="Disordered" evidence="1">
    <location>
        <begin position="299"/>
        <end position="323"/>
    </location>
</feature>
<feature type="compositionally biased region" description="Polar residues" evidence="1">
    <location>
        <begin position="388"/>
        <end position="420"/>
    </location>
</feature>
<feature type="compositionally biased region" description="Polar residues" evidence="1">
    <location>
        <begin position="341"/>
        <end position="350"/>
    </location>
</feature>
<feature type="compositionally biased region" description="Polar residues" evidence="1">
    <location>
        <begin position="40"/>
        <end position="49"/>
    </location>
</feature>
<keyword evidence="3" id="KW-1185">Reference proteome</keyword>
<feature type="compositionally biased region" description="Basic and acidic residues" evidence="1">
    <location>
        <begin position="18"/>
        <end position="32"/>
    </location>
</feature>
<reference evidence="2 3" key="1">
    <citation type="submission" date="2015-12" db="EMBL/GenBank/DDBJ databases">
        <title>The genome of Folsomia candida.</title>
        <authorList>
            <person name="Faddeeva A."/>
            <person name="Derks M.F."/>
            <person name="Anvar Y."/>
            <person name="Smit S."/>
            <person name="Van Straalen N."/>
            <person name="Roelofs D."/>
        </authorList>
    </citation>
    <scope>NUCLEOTIDE SEQUENCE [LARGE SCALE GENOMIC DNA]</scope>
    <source>
        <strain evidence="2 3">VU population</strain>
        <tissue evidence="2">Whole body</tissue>
    </source>
</reference>
<dbReference type="STRING" id="158441.A0A226F6Q5"/>
<gene>
    <name evidence="2" type="ORF">Fcan01_01661</name>
</gene>
<sequence length="432" mass="45894">MSEIGPTSKPEVGTTSKPEVDPTSKPEVDPTSKPEVGTTLIPQIGNTASRPELATTPMPELRTTPTSVMGTTRLPGPESLQSSVAFPYEKIMQFPSTTVQPETRHTSPINSGSENILNEESHRPQDTTITNSVIETSAHEQVTQPAGITQTKETMQQITVSSASDAMRPEGRTFVTQQSVITVTSQSNAAENKTATTSGGANDLTTANSTATVITNLTRTDDSSLATETSIKPLQTLPANGNEQKNSLNSQPGGIVDAHSQYFKATEKSTKSTTKYKFRHGVNAPSSAIVENSSQFSADALPTNLHPTSAQNPNPLIADSSNATSTATNSAIIASAKEDQISSSTTTKFQPTVKFTPINPPPSPETIHQSTTVTTSTLVKDQIESKENQPQQLPSATKDSNLSNYQSSPKINSDSGTQTKEPLETDSIALLR</sequence>
<evidence type="ECO:0000256" key="1">
    <source>
        <dbReference type="SAM" id="MobiDB-lite"/>
    </source>
</evidence>
<feature type="compositionally biased region" description="Polar residues" evidence="1">
    <location>
        <begin position="305"/>
        <end position="314"/>
    </location>
</feature>
<proteinExistence type="predicted"/>
<comment type="caution">
    <text evidence="2">The sequence shown here is derived from an EMBL/GenBank/DDBJ whole genome shotgun (WGS) entry which is preliminary data.</text>
</comment>
<accession>A0A226F6Q5</accession>
<dbReference type="AlphaFoldDB" id="A0A226F6Q5"/>